<dbReference type="InterPro" id="IPR004887">
    <property type="entry name" value="GSH_synth_subst-bd"/>
</dbReference>
<evidence type="ECO:0000256" key="10">
    <source>
        <dbReference type="ARBA" id="ARBA00022840"/>
    </source>
</evidence>
<feature type="binding site" evidence="16">
    <location>
        <begin position="426"/>
        <end position="435"/>
    </location>
    <ligand>
        <name>ATP</name>
        <dbReference type="ChEBI" id="CHEBI:30616"/>
    </ligand>
</feature>
<feature type="binding site" evidence="16">
    <location>
        <position position="177"/>
    </location>
    <ligand>
        <name>substrate</name>
    </ligand>
</feature>
<dbReference type="Pfam" id="PF03917">
    <property type="entry name" value="GSH_synth_ATP"/>
    <property type="match status" value="1"/>
</dbReference>
<evidence type="ECO:0000256" key="1">
    <source>
        <dbReference type="ARBA" id="ARBA00004965"/>
    </source>
</evidence>
<evidence type="ECO:0000256" key="3">
    <source>
        <dbReference type="ARBA" id="ARBA00011738"/>
    </source>
</evidence>
<dbReference type="Gene3D" id="3.30.1490.80">
    <property type="match status" value="1"/>
</dbReference>
<dbReference type="OrthoDB" id="2020073at2759"/>
<dbReference type="KEGG" id="lak:106153540"/>
<evidence type="ECO:0000256" key="12">
    <source>
        <dbReference type="ARBA" id="ARBA00048871"/>
    </source>
</evidence>
<evidence type="ECO:0000256" key="9">
    <source>
        <dbReference type="ARBA" id="ARBA00022741"/>
    </source>
</evidence>
<comment type="cofactor">
    <cofactor evidence="15 17">
        <name>Mg(2+)</name>
        <dbReference type="ChEBI" id="CHEBI:18420"/>
    </cofactor>
    <text evidence="15 17">Binds 1 Mg(2+) ion per subunit.</text>
</comment>
<evidence type="ECO:0000256" key="13">
    <source>
        <dbReference type="ARBA" id="ARBA00052123"/>
    </source>
</evidence>
<feature type="binding site" evidence="17">
    <location>
        <position position="204"/>
    </location>
    <ligand>
        <name>Mg(2+)</name>
        <dbReference type="ChEBI" id="CHEBI:18420"/>
    </ligand>
</feature>
<dbReference type="SUPFAM" id="SSF52440">
    <property type="entry name" value="PreATP-grasp domain"/>
    <property type="match status" value="1"/>
</dbReference>
<feature type="binding site" evidence="16">
    <location>
        <position position="204"/>
    </location>
    <ligand>
        <name>ATP</name>
        <dbReference type="ChEBI" id="CHEBI:30616"/>
    </ligand>
</feature>
<dbReference type="UniPathway" id="UPA00142">
    <property type="reaction ID" value="UER00210"/>
</dbReference>
<dbReference type="NCBIfam" id="TIGR01986">
    <property type="entry name" value="glut_syn_euk"/>
    <property type="match status" value="1"/>
</dbReference>
<evidence type="ECO:0000256" key="4">
    <source>
        <dbReference type="ARBA" id="ARBA00012214"/>
    </source>
</evidence>
<evidence type="ECO:0000256" key="11">
    <source>
        <dbReference type="ARBA" id="ARBA00022842"/>
    </source>
</evidence>
<accession>A0A1S3HCX1</accession>
<dbReference type="InterPro" id="IPR037013">
    <property type="entry name" value="GSH-S_sub-bd_sf"/>
</dbReference>
<protein>
    <recommendedName>
        <fullName evidence="5 15">Glutathione synthetase</fullName>
        <shortName evidence="15">GSH-S</shortName>
        <ecNumber evidence="4 15">6.3.2.3</ecNumber>
    </recommendedName>
</protein>
<feature type="binding site" evidence="16">
    <location>
        <position position="368"/>
    </location>
    <ligand>
        <name>ATP</name>
        <dbReference type="ChEBI" id="CHEBI:30616"/>
    </ligand>
</feature>
<dbReference type="FunCoup" id="A0A1S3HCX1">
    <property type="interactions" value="1821"/>
</dbReference>
<keyword evidence="10 15" id="KW-0067">ATP-binding</keyword>
<organism evidence="20 21">
    <name type="scientific">Lingula anatina</name>
    <name type="common">Brachiopod</name>
    <name type="synonym">Lingula unguis</name>
    <dbReference type="NCBI Taxonomy" id="7574"/>
    <lineage>
        <taxon>Eukaryota</taxon>
        <taxon>Metazoa</taxon>
        <taxon>Spiralia</taxon>
        <taxon>Lophotrochozoa</taxon>
        <taxon>Brachiopoda</taxon>
        <taxon>Linguliformea</taxon>
        <taxon>Lingulata</taxon>
        <taxon>Lingulida</taxon>
        <taxon>Linguloidea</taxon>
        <taxon>Lingulidae</taxon>
        <taxon>Lingula</taxon>
    </lineage>
</organism>
<comment type="catalytic activity">
    <reaction evidence="13">
        <text>gamma-L-glutamyl-(2S)-2-aminobutanoate + glycine + ATP = ophthalmate + ADP + phosphate + H(+)</text>
        <dbReference type="Rhea" id="RHEA:72075"/>
        <dbReference type="ChEBI" id="CHEBI:15378"/>
        <dbReference type="ChEBI" id="CHEBI:30616"/>
        <dbReference type="ChEBI" id="CHEBI:43474"/>
        <dbReference type="ChEBI" id="CHEBI:57305"/>
        <dbReference type="ChEBI" id="CHEBI:189406"/>
        <dbReference type="ChEBI" id="CHEBI:189750"/>
        <dbReference type="ChEBI" id="CHEBI:456216"/>
    </reaction>
    <physiologicalReaction direction="left-to-right" evidence="13">
        <dbReference type="Rhea" id="RHEA:72076"/>
    </physiologicalReaction>
</comment>
<dbReference type="FunFam" id="3.40.50.1760:FF:000001">
    <property type="entry name" value="Glutathione synthetase"/>
    <property type="match status" value="1"/>
</dbReference>
<dbReference type="FunFam" id="3.30.1490.50:FF:000001">
    <property type="entry name" value="Glutathione synthetase"/>
    <property type="match status" value="1"/>
</dbReference>
<feature type="compositionally biased region" description="Acidic residues" evidence="18">
    <location>
        <begin position="22"/>
        <end position="34"/>
    </location>
</feature>
<comment type="similarity">
    <text evidence="2 15">Belongs to the eukaryotic GSH synthase family.</text>
</comment>
<evidence type="ECO:0000256" key="7">
    <source>
        <dbReference type="ARBA" id="ARBA00022684"/>
    </source>
</evidence>
<feature type="binding site" evidence="16">
    <location>
        <position position="512"/>
    </location>
    <ligand>
        <name>substrate</name>
    </ligand>
</feature>
<dbReference type="STRING" id="7574.A0A1S3HCX1"/>
<dbReference type="Proteomes" id="UP000085678">
    <property type="component" value="Unplaced"/>
</dbReference>
<evidence type="ECO:0000256" key="15">
    <source>
        <dbReference type="PIRNR" id="PIRNR001558"/>
    </source>
</evidence>
<dbReference type="SUPFAM" id="SSF56059">
    <property type="entry name" value="Glutathione synthetase ATP-binding domain-like"/>
    <property type="match status" value="1"/>
</dbReference>
<dbReference type="InterPro" id="IPR016185">
    <property type="entry name" value="PreATP-grasp_dom_sf"/>
</dbReference>
<dbReference type="GO" id="GO:0004363">
    <property type="term" value="F:glutathione synthase activity"/>
    <property type="evidence" value="ECO:0007669"/>
    <property type="project" value="UniProtKB-UniRule"/>
</dbReference>
<comment type="pathway">
    <text evidence="1 15">Sulfur metabolism; glutathione biosynthesis; glutathione from L-cysteine and L-glutamate: step 2/2.</text>
</comment>
<dbReference type="InterPro" id="IPR005615">
    <property type="entry name" value="Glutathione_synthase"/>
</dbReference>
<dbReference type="InterPro" id="IPR014709">
    <property type="entry name" value="Glutathione_synthase_C_euk"/>
</dbReference>
<sequence>WDGSLGKWTYNGMKNMPHDIDSDSDENASDDDDERCPRRSKRLASLTRRLDRRMEPCMPLPVKEDELQELVSMAKDWALTHGNTMRTADRPTSSEVTNYAPFLLLPSPFPERLFHQACAVQQDFNLLYHRVAHDHDFLQSTLQSAIKVDDFTKRLWDIYETVRKEGIKQPVSLAINRNDFMTDSQGRTLSTPEDVNTLGIKEVEFNTIASSFAGLETQVGLFHRFILERCGLADKVNKLPANTCVPGIAGGMVQAWELYGNTEAVILFLTETVSRNIFDQRWLEWGIYEINSKVKVLRRSFDQVYRKSQLTEDNKLILEGHEVAVVYFRCGYSPNDYITEEDWTTRLRIERSTAIKCPNIYYHLAGAKKVQQELGRPGVVERFIQDSEAVKRIRATFAGMYSLERDAEGDAAVAMAMENPFKYVLKPQREGGGNNYFGEDVRKVLERVLDSDERMAYILMERIHPVPFQNYVLRAESPVQPNTMLSELGVYGVLIGTSDRIITNKQCGHLLRTKTSDTNEGGVATGYSAIDSPYLV</sequence>
<evidence type="ECO:0000256" key="2">
    <source>
        <dbReference type="ARBA" id="ARBA00010385"/>
    </source>
</evidence>
<comment type="subunit">
    <text evidence="3">Homodimer.</text>
</comment>
<evidence type="ECO:0000313" key="21">
    <source>
        <dbReference type="RefSeq" id="XP_013382969.1"/>
    </source>
</evidence>
<comment type="catalytic activity">
    <reaction evidence="12">
        <text>gamma-L-glutamyl-L-cysteine + glycine + ATP = glutathione + ADP + phosphate + H(+)</text>
        <dbReference type="Rhea" id="RHEA:13557"/>
        <dbReference type="ChEBI" id="CHEBI:15378"/>
        <dbReference type="ChEBI" id="CHEBI:30616"/>
        <dbReference type="ChEBI" id="CHEBI:43474"/>
        <dbReference type="ChEBI" id="CHEBI:57305"/>
        <dbReference type="ChEBI" id="CHEBI:57925"/>
        <dbReference type="ChEBI" id="CHEBI:58173"/>
        <dbReference type="ChEBI" id="CHEBI:456216"/>
        <dbReference type="EC" id="6.3.2.3"/>
    </reaction>
    <physiologicalReaction direction="left-to-right" evidence="12">
        <dbReference type="Rhea" id="RHEA:13558"/>
    </physiologicalReaction>
</comment>
<name>A0A1S3HCX1_LINAN</name>
<evidence type="ECO:0000256" key="5">
    <source>
        <dbReference type="ARBA" id="ARBA00020821"/>
    </source>
</evidence>
<dbReference type="GO" id="GO:0043295">
    <property type="term" value="F:glutathione binding"/>
    <property type="evidence" value="ECO:0007669"/>
    <property type="project" value="UniProtKB-UniRule"/>
</dbReference>
<keyword evidence="9 15" id="KW-0547">Nucleotide-binding</keyword>
<feature type="binding site" evidence="16">
    <location>
        <position position="487"/>
    </location>
    <ligand>
        <name>ATP</name>
        <dbReference type="ChEBI" id="CHEBI:30616"/>
    </ligand>
</feature>
<dbReference type="RefSeq" id="XP_013382969.1">
    <property type="nucleotide sequence ID" value="XM_013527515.1"/>
</dbReference>
<reference evidence="21" key="1">
    <citation type="submission" date="2025-08" db="UniProtKB">
        <authorList>
            <consortium name="RefSeq"/>
        </authorList>
    </citation>
    <scope>IDENTIFICATION</scope>
    <source>
        <tissue evidence="21">Gonads</tissue>
    </source>
</reference>
<dbReference type="Gene3D" id="1.10.1080.10">
    <property type="entry name" value="Glutathione Synthetase, Chain A, domain 3"/>
    <property type="match status" value="1"/>
</dbReference>
<dbReference type="Gene3D" id="3.40.50.1760">
    <property type="entry name" value="Glutathione synthase, substrate-binding domain superfamily, eukaryotic"/>
    <property type="match status" value="1"/>
</dbReference>
<feature type="region of interest" description="Disordered" evidence="18">
    <location>
        <begin position="12"/>
        <end position="40"/>
    </location>
</feature>
<evidence type="ECO:0000256" key="16">
    <source>
        <dbReference type="PIRSR" id="PIRSR001558-1"/>
    </source>
</evidence>
<dbReference type="InterPro" id="IPR014042">
    <property type="entry name" value="Glutathione_synthase_a-hlx"/>
</dbReference>
<feature type="binding site" evidence="16">
    <location>
        <position position="280"/>
    </location>
    <ligand>
        <name>substrate</name>
    </ligand>
</feature>
<feature type="binding site" evidence="16">
    <location>
        <position position="520"/>
    </location>
    <ligand>
        <name>ATP</name>
        <dbReference type="ChEBI" id="CHEBI:30616"/>
    </ligand>
</feature>
<evidence type="ECO:0000256" key="17">
    <source>
        <dbReference type="PIRSR" id="PIRSR001558-2"/>
    </source>
</evidence>
<keyword evidence="6 15" id="KW-0436">Ligase</keyword>
<proteinExistence type="inferred from homology"/>
<feature type="binding site" evidence="17">
    <location>
        <position position="206"/>
    </location>
    <ligand>
        <name>Mg(2+)</name>
        <dbReference type="ChEBI" id="CHEBI:18420"/>
    </ligand>
</feature>
<feature type="binding site" evidence="16">
    <location>
        <begin position="460"/>
        <end position="463"/>
    </location>
    <ligand>
        <name>ATP</name>
        <dbReference type="ChEBI" id="CHEBI:30616"/>
    </ligand>
</feature>
<comment type="function">
    <text evidence="14">Catalyzes the production of glutathione from gamma-glutamylcysteine and glycine in an ATP-dependent manner. Glutathione (gamma-glutamylcysteinylglycine, GSH) is the most abundant intracellular thiol in living aerobic cells and is required for numerous processes including the protection of cells against oxidative damage, amino acid transport, the detoxification of foreign compounds, the maintenance of protein sulfhydryl groups in a reduced state and acts as a cofactor for a number of enzymes. Participates in ophthalmate biosynthesis in hepatocytes.</text>
</comment>
<feature type="binding site" evidence="16">
    <location>
        <position position="514"/>
    </location>
    <ligand>
        <name>ATP</name>
        <dbReference type="ChEBI" id="CHEBI:30616"/>
    </ligand>
</feature>
<feature type="binding site" evidence="17">
    <location>
        <position position="430"/>
    </location>
    <ligand>
        <name>Mg(2+)</name>
        <dbReference type="ChEBI" id="CHEBI:18420"/>
    </ligand>
</feature>
<dbReference type="EC" id="6.3.2.3" evidence="4 15"/>
<evidence type="ECO:0000256" key="8">
    <source>
        <dbReference type="ARBA" id="ARBA00022723"/>
    </source>
</evidence>
<dbReference type="GeneID" id="106153540"/>
<evidence type="ECO:0000313" key="20">
    <source>
        <dbReference type="Proteomes" id="UP000085678"/>
    </source>
</evidence>
<dbReference type="Pfam" id="PF03199">
    <property type="entry name" value="GSH_synthase"/>
    <property type="match status" value="1"/>
</dbReference>
<dbReference type="GO" id="GO:0005829">
    <property type="term" value="C:cytosol"/>
    <property type="evidence" value="ECO:0007669"/>
    <property type="project" value="TreeGrafter"/>
</dbReference>
<evidence type="ECO:0000256" key="18">
    <source>
        <dbReference type="SAM" id="MobiDB-lite"/>
    </source>
</evidence>
<feature type="domain" description="Glutathione synthase substrate-binding" evidence="19">
    <location>
        <begin position="264"/>
        <end position="365"/>
    </location>
</feature>
<evidence type="ECO:0000256" key="14">
    <source>
        <dbReference type="ARBA" id="ARBA00059746"/>
    </source>
</evidence>
<dbReference type="Gene3D" id="3.30.470.20">
    <property type="entry name" value="ATP-grasp fold, B domain"/>
    <property type="match status" value="1"/>
</dbReference>
<evidence type="ECO:0000259" key="19">
    <source>
        <dbReference type="Pfam" id="PF03199"/>
    </source>
</evidence>
<keyword evidence="8 15" id="KW-0479">Metal-binding</keyword>
<dbReference type="Gene3D" id="3.30.1490.50">
    <property type="match status" value="1"/>
</dbReference>
<dbReference type="PANTHER" id="PTHR11130">
    <property type="entry name" value="GLUTATHIONE SYNTHETASE"/>
    <property type="match status" value="1"/>
</dbReference>
<dbReference type="InterPro" id="IPR014049">
    <property type="entry name" value="Glutathione_synthase_N_euk"/>
</dbReference>
<dbReference type="GO" id="GO:0005524">
    <property type="term" value="F:ATP binding"/>
    <property type="evidence" value="ECO:0007669"/>
    <property type="project" value="UniProtKB-UniRule"/>
</dbReference>
<keyword evidence="7 15" id="KW-0317">Glutathione biosynthesis</keyword>
<keyword evidence="11 15" id="KW-0460">Magnesium</keyword>
<gene>
    <name evidence="21" type="primary">LOC106153540</name>
</gene>
<keyword evidence="20" id="KW-1185">Reference proteome</keyword>
<dbReference type="InParanoid" id="A0A1S3HCX1"/>
<evidence type="ECO:0000256" key="6">
    <source>
        <dbReference type="ARBA" id="ARBA00022598"/>
    </source>
</evidence>
<dbReference type="PIRSF" id="PIRSF001558">
    <property type="entry name" value="GSHase"/>
    <property type="match status" value="1"/>
</dbReference>
<dbReference type="AlphaFoldDB" id="A0A1S3HCX1"/>
<dbReference type="PANTHER" id="PTHR11130:SF0">
    <property type="entry name" value="GLUTATHIONE SYNTHETASE"/>
    <property type="match status" value="1"/>
</dbReference>
<feature type="non-terminal residue" evidence="21">
    <location>
        <position position="1"/>
    </location>
</feature>
<dbReference type="GO" id="GO:0000287">
    <property type="term" value="F:magnesium ion binding"/>
    <property type="evidence" value="ECO:0007669"/>
    <property type="project" value="UniProtKB-UniRule"/>
</dbReference>